<reference evidence="1" key="1">
    <citation type="journal article" date="2022" name="Plant J.">
        <title>Strategies of tolerance reflected in two North American maple genomes.</title>
        <authorList>
            <person name="McEvoy S.L."/>
            <person name="Sezen U.U."/>
            <person name="Trouern-Trend A."/>
            <person name="McMahon S.M."/>
            <person name="Schaberg P.G."/>
            <person name="Yang J."/>
            <person name="Wegrzyn J.L."/>
            <person name="Swenson N.G."/>
        </authorList>
    </citation>
    <scope>NUCLEOTIDE SEQUENCE</scope>
    <source>
        <strain evidence="1">NS2018</strain>
    </source>
</reference>
<keyword evidence="2" id="KW-1185">Reference proteome</keyword>
<accession>A0AA39SWP5</accession>
<reference evidence="1" key="2">
    <citation type="submission" date="2023-06" db="EMBL/GenBank/DDBJ databases">
        <authorList>
            <person name="Swenson N.G."/>
            <person name="Wegrzyn J.L."/>
            <person name="Mcevoy S.L."/>
        </authorList>
    </citation>
    <scope>NUCLEOTIDE SEQUENCE</scope>
    <source>
        <strain evidence="1">NS2018</strain>
        <tissue evidence="1">Leaf</tissue>
    </source>
</reference>
<gene>
    <name evidence="1" type="ORF">LWI29_014515</name>
</gene>
<protein>
    <submittedName>
        <fullName evidence="1">Uncharacterized protein</fullName>
    </submittedName>
</protein>
<evidence type="ECO:0000313" key="2">
    <source>
        <dbReference type="Proteomes" id="UP001168877"/>
    </source>
</evidence>
<organism evidence="1 2">
    <name type="scientific">Acer saccharum</name>
    <name type="common">Sugar maple</name>
    <dbReference type="NCBI Taxonomy" id="4024"/>
    <lineage>
        <taxon>Eukaryota</taxon>
        <taxon>Viridiplantae</taxon>
        <taxon>Streptophyta</taxon>
        <taxon>Embryophyta</taxon>
        <taxon>Tracheophyta</taxon>
        <taxon>Spermatophyta</taxon>
        <taxon>Magnoliopsida</taxon>
        <taxon>eudicotyledons</taxon>
        <taxon>Gunneridae</taxon>
        <taxon>Pentapetalae</taxon>
        <taxon>rosids</taxon>
        <taxon>malvids</taxon>
        <taxon>Sapindales</taxon>
        <taxon>Sapindaceae</taxon>
        <taxon>Hippocastanoideae</taxon>
        <taxon>Acereae</taxon>
        <taxon>Acer</taxon>
    </lineage>
</organism>
<sequence length="97" mass="11333">MINAFTLGQAFDLSRKAKEPTRPPYTQGDYVDDNNEKSEIEVVEGLMPEKMIISSEQLNVRFVKCNRLMVLMKPKLMMLKETFRRSEWSFVTSKILN</sequence>
<comment type="caution">
    <text evidence="1">The sequence shown here is derived from an EMBL/GenBank/DDBJ whole genome shotgun (WGS) entry which is preliminary data.</text>
</comment>
<dbReference type="Proteomes" id="UP001168877">
    <property type="component" value="Unassembled WGS sequence"/>
</dbReference>
<dbReference type="AlphaFoldDB" id="A0AA39SWP5"/>
<name>A0AA39SWP5_ACESA</name>
<dbReference type="EMBL" id="JAUESC010000003">
    <property type="protein sequence ID" value="KAK0600396.1"/>
    <property type="molecule type" value="Genomic_DNA"/>
</dbReference>
<evidence type="ECO:0000313" key="1">
    <source>
        <dbReference type="EMBL" id="KAK0600396.1"/>
    </source>
</evidence>
<proteinExistence type="predicted"/>